<dbReference type="Proteomes" id="UP001597063">
    <property type="component" value="Unassembled WGS sequence"/>
</dbReference>
<protein>
    <submittedName>
        <fullName evidence="2">Uncharacterized protein</fullName>
    </submittedName>
</protein>
<name>A0ABW2XMX8_9ACTN</name>
<evidence type="ECO:0000313" key="3">
    <source>
        <dbReference type="Proteomes" id="UP001597063"/>
    </source>
</evidence>
<dbReference type="RefSeq" id="WP_131758068.1">
    <property type="nucleotide sequence ID" value="NZ_CAACUY010000043.1"/>
</dbReference>
<feature type="region of interest" description="Disordered" evidence="1">
    <location>
        <begin position="189"/>
        <end position="218"/>
    </location>
</feature>
<gene>
    <name evidence="2" type="ORF">ACFQZM_25410</name>
</gene>
<accession>A0ABW2XMX8</accession>
<comment type="caution">
    <text evidence="2">The sequence shown here is derived from an EMBL/GenBank/DDBJ whole genome shotgun (WGS) entry which is preliminary data.</text>
</comment>
<sequence>MGHGRGGGGAGGAAGGVIGRAAARFLRRPRGHLPRGSRRGGLGGATPKVPNSPRDIQNRWGIRRKDQKKFQEYADRRKLQIDVRPVNPESLKHLRHGNAIPKPQFVKSKTINEYDVMLKPGLKGKEGQVGYFKPDPPPKVKPDGMSDKDWDGLNDRYRQRYKEYYDQQGAMEEYGRKGKLHVDEDGVVRGIDPKDGQTKPFAGDNDLYDIRHHPSGERLTPEEYDRTIQEMMDNDMGVNHGAHKYWVPENDVNQGIWDKIEYNHSPANPNMEPVVRFTPGGPVSLARGDGVPL</sequence>
<proteinExistence type="predicted"/>
<keyword evidence="3" id="KW-1185">Reference proteome</keyword>
<organism evidence="2 3">
    <name type="scientific">Actinomadura fibrosa</name>
    <dbReference type="NCBI Taxonomy" id="111802"/>
    <lineage>
        <taxon>Bacteria</taxon>
        <taxon>Bacillati</taxon>
        <taxon>Actinomycetota</taxon>
        <taxon>Actinomycetes</taxon>
        <taxon>Streptosporangiales</taxon>
        <taxon>Thermomonosporaceae</taxon>
        <taxon>Actinomadura</taxon>
    </lineage>
</organism>
<feature type="compositionally biased region" description="Basic and acidic residues" evidence="1">
    <location>
        <begin position="136"/>
        <end position="152"/>
    </location>
</feature>
<dbReference type="EMBL" id="JBHTGP010000013">
    <property type="protein sequence ID" value="MFD0687858.1"/>
    <property type="molecule type" value="Genomic_DNA"/>
</dbReference>
<feature type="compositionally biased region" description="Basic residues" evidence="1">
    <location>
        <begin position="25"/>
        <end position="38"/>
    </location>
</feature>
<feature type="region of interest" description="Disordered" evidence="1">
    <location>
        <begin position="23"/>
        <end position="69"/>
    </location>
</feature>
<feature type="compositionally biased region" description="Basic and acidic residues" evidence="1">
    <location>
        <begin position="208"/>
        <end position="218"/>
    </location>
</feature>
<feature type="region of interest" description="Disordered" evidence="1">
    <location>
        <begin position="125"/>
        <end position="152"/>
    </location>
</feature>
<evidence type="ECO:0000256" key="1">
    <source>
        <dbReference type="SAM" id="MobiDB-lite"/>
    </source>
</evidence>
<reference evidence="3" key="1">
    <citation type="journal article" date="2019" name="Int. J. Syst. Evol. Microbiol.">
        <title>The Global Catalogue of Microorganisms (GCM) 10K type strain sequencing project: providing services to taxonomists for standard genome sequencing and annotation.</title>
        <authorList>
            <consortium name="The Broad Institute Genomics Platform"/>
            <consortium name="The Broad Institute Genome Sequencing Center for Infectious Disease"/>
            <person name="Wu L."/>
            <person name="Ma J."/>
        </authorList>
    </citation>
    <scope>NUCLEOTIDE SEQUENCE [LARGE SCALE GENOMIC DNA]</scope>
    <source>
        <strain evidence="3">JCM 9371</strain>
    </source>
</reference>
<evidence type="ECO:0000313" key="2">
    <source>
        <dbReference type="EMBL" id="MFD0687858.1"/>
    </source>
</evidence>